<feature type="domain" description="4Fe-4S ferredoxin-type" evidence="9">
    <location>
        <begin position="1"/>
        <end position="29"/>
    </location>
</feature>
<proteinExistence type="predicted"/>
<evidence type="ECO:0000256" key="1">
    <source>
        <dbReference type="ARBA" id="ARBA00001927"/>
    </source>
</evidence>
<dbReference type="SUPFAM" id="SSF54862">
    <property type="entry name" value="4Fe-4S ferredoxins"/>
    <property type="match status" value="1"/>
</dbReference>
<evidence type="ECO:0000313" key="11">
    <source>
        <dbReference type="Proteomes" id="UP001054854"/>
    </source>
</evidence>
<dbReference type="InterPro" id="IPR017896">
    <property type="entry name" value="4Fe4S_Fe-S-bd"/>
</dbReference>
<dbReference type="EMBL" id="BNEK01000003">
    <property type="protein sequence ID" value="GHJ28755.1"/>
    <property type="molecule type" value="Genomic_DNA"/>
</dbReference>
<dbReference type="GeneID" id="89482378"/>
<keyword evidence="2 8" id="KW-0813">Transport</keyword>
<dbReference type="PANTHER" id="PTHR36923">
    <property type="entry name" value="FERREDOXIN"/>
    <property type="match status" value="1"/>
</dbReference>
<keyword evidence="6 8" id="KW-0411">Iron-sulfur</keyword>
<comment type="caution">
    <text evidence="10">The sequence shown here is derived from an EMBL/GenBank/DDBJ whole genome shotgun (WGS) entry which is preliminary data.</text>
</comment>
<keyword evidence="4 8" id="KW-0249">Electron transport</keyword>
<keyword evidence="7" id="KW-0003">3Fe-4S</keyword>
<evidence type="ECO:0000256" key="6">
    <source>
        <dbReference type="ARBA" id="ARBA00023014"/>
    </source>
</evidence>
<protein>
    <recommendedName>
        <fullName evidence="8">Ferredoxin</fullName>
    </recommendedName>
</protein>
<dbReference type="InterPro" id="IPR051269">
    <property type="entry name" value="Fe-S_cluster_ET"/>
</dbReference>
<dbReference type="Pfam" id="PF13370">
    <property type="entry name" value="Fer4_13"/>
    <property type="match status" value="1"/>
</dbReference>
<comment type="function">
    <text evidence="8">Ferredoxins are iron-sulfur proteins that transfer electrons in a wide variety of metabolic reactions.</text>
</comment>
<accession>A0ABQ3TZG0</accession>
<dbReference type="PROSITE" id="PS51379">
    <property type="entry name" value="4FE4S_FER_2"/>
    <property type="match status" value="1"/>
</dbReference>
<evidence type="ECO:0000256" key="2">
    <source>
        <dbReference type="ARBA" id="ARBA00022448"/>
    </source>
</evidence>
<dbReference type="PRINTS" id="PR00352">
    <property type="entry name" value="3FE4SFRDOXIN"/>
</dbReference>
<dbReference type="RefSeq" id="WP_030825897.1">
    <property type="nucleotide sequence ID" value="NZ_BBON01000150.1"/>
</dbReference>
<reference evidence="10" key="1">
    <citation type="submission" date="2024-05" db="EMBL/GenBank/DDBJ databases">
        <title>Whole genome shotgun sequence of Streptomyces hygroscopicus NBRC 113678.</title>
        <authorList>
            <person name="Komaki H."/>
            <person name="Tamura T."/>
        </authorList>
    </citation>
    <scope>NUCLEOTIDE SEQUENCE</scope>
    <source>
        <strain evidence="10">N11-34</strain>
    </source>
</reference>
<organism evidence="10 11">
    <name type="scientific">Streptomyces hygroscopicus</name>
    <dbReference type="NCBI Taxonomy" id="1912"/>
    <lineage>
        <taxon>Bacteria</taxon>
        <taxon>Bacillati</taxon>
        <taxon>Actinomycetota</taxon>
        <taxon>Actinomycetes</taxon>
        <taxon>Kitasatosporales</taxon>
        <taxon>Streptomycetaceae</taxon>
        <taxon>Streptomyces</taxon>
        <taxon>Streptomyces violaceusniger group</taxon>
    </lineage>
</organism>
<dbReference type="PANTHER" id="PTHR36923:SF3">
    <property type="entry name" value="FERREDOXIN"/>
    <property type="match status" value="1"/>
</dbReference>
<evidence type="ECO:0000256" key="7">
    <source>
        <dbReference type="ARBA" id="ARBA00023291"/>
    </source>
</evidence>
<keyword evidence="3 8" id="KW-0479">Metal-binding</keyword>
<keyword evidence="5 8" id="KW-0408">Iron</keyword>
<keyword evidence="11" id="KW-1185">Reference proteome</keyword>
<evidence type="ECO:0000256" key="5">
    <source>
        <dbReference type="ARBA" id="ARBA00023004"/>
    </source>
</evidence>
<dbReference type="InterPro" id="IPR001080">
    <property type="entry name" value="3Fe4S_ferredoxin"/>
</dbReference>
<evidence type="ECO:0000256" key="8">
    <source>
        <dbReference type="RuleBase" id="RU368020"/>
    </source>
</evidence>
<evidence type="ECO:0000256" key="4">
    <source>
        <dbReference type="ARBA" id="ARBA00022982"/>
    </source>
</evidence>
<sequence>MRVEVDVPKCVASGQCVMIAPDVFDQREEDGIVVLLDEKPPAALHADVRESAVVCPAAAIRVVEE</sequence>
<name>A0ABQ3TZG0_STRHY</name>
<comment type="cofactor">
    <cofactor evidence="1">
        <name>[3Fe-4S] cluster</name>
        <dbReference type="ChEBI" id="CHEBI:21137"/>
    </cofactor>
</comment>
<evidence type="ECO:0000256" key="3">
    <source>
        <dbReference type="ARBA" id="ARBA00022723"/>
    </source>
</evidence>
<evidence type="ECO:0000259" key="9">
    <source>
        <dbReference type="PROSITE" id="PS51379"/>
    </source>
</evidence>
<evidence type="ECO:0000313" key="10">
    <source>
        <dbReference type="EMBL" id="GHJ28755.1"/>
    </source>
</evidence>
<dbReference type="Proteomes" id="UP001054854">
    <property type="component" value="Unassembled WGS sequence"/>
</dbReference>
<gene>
    <name evidence="10" type="ORF">TPA0910_31880</name>
</gene>
<dbReference type="Gene3D" id="3.30.70.20">
    <property type="match status" value="1"/>
</dbReference>